<dbReference type="EMBL" id="JRAA01000003">
    <property type="protein sequence ID" value="KHF24311.1"/>
    <property type="molecule type" value="Genomic_DNA"/>
</dbReference>
<evidence type="ECO:0000313" key="9">
    <source>
        <dbReference type="EMBL" id="KHF24311.1"/>
    </source>
</evidence>
<protein>
    <submittedName>
        <fullName evidence="9">Permease</fullName>
    </submittedName>
    <submittedName>
        <fullName evidence="10">Transporter</fullName>
    </submittedName>
</protein>
<dbReference type="Gene3D" id="1.20.1530.20">
    <property type="match status" value="1"/>
</dbReference>
<dbReference type="GeneID" id="86990383"/>
<dbReference type="AlphaFoldDB" id="A0A0B0HA53"/>
<evidence type="ECO:0000256" key="2">
    <source>
        <dbReference type="ARBA" id="ARBA00010145"/>
    </source>
</evidence>
<dbReference type="OrthoDB" id="9786439at2"/>
<dbReference type="GO" id="GO:0005886">
    <property type="term" value="C:plasma membrane"/>
    <property type="evidence" value="ECO:0007669"/>
    <property type="project" value="UniProtKB-SubCell"/>
</dbReference>
<dbReference type="GO" id="GO:0055085">
    <property type="term" value="P:transmembrane transport"/>
    <property type="evidence" value="ECO:0007669"/>
    <property type="project" value="InterPro"/>
</dbReference>
<comment type="similarity">
    <text evidence="2">Belongs to the auxin efflux carrier (TC 2.A.69) family.</text>
</comment>
<accession>A0A0B0HA53</accession>
<keyword evidence="6 8" id="KW-1133">Transmembrane helix</keyword>
<evidence type="ECO:0000256" key="8">
    <source>
        <dbReference type="SAM" id="Phobius"/>
    </source>
</evidence>
<reference evidence="10 12" key="2">
    <citation type="submission" date="2016-11" db="EMBL/GenBank/DDBJ databases">
        <title>Mixed transmission modes and dynamic genome evolution in an obligate animal-bacterial symbiosis.</title>
        <authorList>
            <person name="Russell S.L."/>
            <person name="Corbett-Detig R.B."/>
            <person name="Cavanaugh C.M."/>
        </authorList>
    </citation>
    <scope>NUCLEOTIDE SEQUENCE [LARGE SCALE GENOMIC DNA]</scope>
    <source>
        <strain evidence="10">MA-KB16</strain>
    </source>
</reference>
<name>A0A0B0HA53_SOVGS</name>
<feature type="transmembrane region" description="Helical" evidence="8">
    <location>
        <begin position="12"/>
        <end position="33"/>
    </location>
</feature>
<evidence type="ECO:0000256" key="6">
    <source>
        <dbReference type="ARBA" id="ARBA00022989"/>
    </source>
</evidence>
<dbReference type="InterPro" id="IPR004776">
    <property type="entry name" value="Mem_transp_PIN-like"/>
</dbReference>
<organism evidence="9 11">
    <name type="scientific">Solemya velum gill symbiont</name>
    <dbReference type="NCBI Taxonomy" id="2340"/>
    <lineage>
        <taxon>Bacteria</taxon>
        <taxon>Pseudomonadati</taxon>
        <taxon>Pseudomonadota</taxon>
        <taxon>Gammaproteobacteria</taxon>
        <taxon>sulfur-oxidizing symbionts</taxon>
    </lineage>
</organism>
<feature type="transmembrane region" description="Helical" evidence="8">
    <location>
        <begin position="201"/>
        <end position="223"/>
    </location>
</feature>
<dbReference type="PANTHER" id="PTHR36838:SF4">
    <property type="entry name" value="AUXIN EFFLUX CARRIER FAMILY PROTEIN"/>
    <property type="match status" value="1"/>
</dbReference>
<evidence type="ECO:0000256" key="5">
    <source>
        <dbReference type="ARBA" id="ARBA00022692"/>
    </source>
</evidence>
<dbReference type="Proteomes" id="UP000190962">
    <property type="component" value="Unassembled WGS sequence"/>
</dbReference>
<keyword evidence="7 8" id="KW-0472">Membrane</keyword>
<feature type="transmembrane region" description="Helical" evidence="8">
    <location>
        <begin position="260"/>
        <end position="278"/>
    </location>
</feature>
<evidence type="ECO:0000313" key="12">
    <source>
        <dbReference type="Proteomes" id="UP000190962"/>
    </source>
</evidence>
<dbReference type="InterPro" id="IPR038770">
    <property type="entry name" value="Na+/solute_symporter_sf"/>
</dbReference>
<feature type="transmembrane region" description="Helical" evidence="8">
    <location>
        <begin position="173"/>
        <end position="189"/>
    </location>
</feature>
<dbReference type="eggNOG" id="COG0679">
    <property type="taxonomic scope" value="Bacteria"/>
</dbReference>
<evidence type="ECO:0000256" key="4">
    <source>
        <dbReference type="ARBA" id="ARBA00022475"/>
    </source>
</evidence>
<sequence length="316" mass="33537">MADFLSTIQFALTVTGPIIVILILGIFLARIGILTDAFIDSGSKLVFNVLLPSMLFITISKTGFSGVANFKLITVGIVGTLFVYLLLELLANYLVTPAEERGVVVQGGFRSNMGIIGLAYCVNGYGEAGLAAASLYLGIVTILFNVLAVITLNRSLNRHRSMLQSFRDIGTNPLIVGILLALPVAWWEVEIPFVLLRAGDYFAQMTLPFALLVTGASLSLRVLRYETFNAMFASGCKLIFVPVLLTGGGILVGLRGMELGVLFMMTSAPTAAASYVMVRAMGGNPALAANIVVVTTLGSLLFTSIGIASMRGLGLI</sequence>
<feature type="transmembrane region" description="Helical" evidence="8">
    <location>
        <begin position="287"/>
        <end position="310"/>
    </location>
</feature>
<dbReference type="EMBL" id="MPNX01000006">
    <property type="protein sequence ID" value="OOY35255.1"/>
    <property type="molecule type" value="Genomic_DNA"/>
</dbReference>
<proteinExistence type="inferred from homology"/>
<evidence type="ECO:0000313" key="10">
    <source>
        <dbReference type="EMBL" id="OOY35255.1"/>
    </source>
</evidence>
<evidence type="ECO:0000256" key="7">
    <source>
        <dbReference type="ARBA" id="ARBA00023136"/>
    </source>
</evidence>
<keyword evidence="3" id="KW-0813">Transport</keyword>
<feature type="transmembrane region" description="Helical" evidence="8">
    <location>
        <begin position="107"/>
        <end position="125"/>
    </location>
</feature>
<dbReference type="RefSeq" id="WP_043118411.1">
    <property type="nucleotide sequence ID" value="NZ_JRAA01000003.1"/>
</dbReference>
<comment type="subcellular location">
    <subcellularLocation>
        <location evidence="1">Cell membrane</location>
        <topology evidence="1">Multi-pass membrane protein</topology>
    </subcellularLocation>
</comment>
<gene>
    <name evidence="10" type="ORF">BOV88_05920</name>
    <name evidence="9" type="ORF">JV46_27340</name>
</gene>
<evidence type="ECO:0000256" key="1">
    <source>
        <dbReference type="ARBA" id="ARBA00004651"/>
    </source>
</evidence>
<dbReference type="STRING" id="2340.JV46_27340"/>
<evidence type="ECO:0000256" key="3">
    <source>
        <dbReference type="ARBA" id="ARBA00022448"/>
    </source>
</evidence>
<feature type="transmembrane region" description="Helical" evidence="8">
    <location>
        <begin position="45"/>
        <end position="64"/>
    </location>
</feature>
<keyword evidence="11" id="KW-1185">Reference proteome</keyword>
<dbReference type="PANTHER" id="PTHR36838">
    <property type="entry name" value="AUXIN EFFLUX CARRIER FAMILY PROTEIN"/>
    <property type="match status" value="1"/>
</dbReference>
<feature type="transmembrane region" description="Helical" evidence="8">
    <location>
        <begin position="131"/>
        <end position="152"/>
    </location>
</feature>
<comment type="caution">
    <text evidence="9">The sequence shown here is derived from an EMBL/GenBank/DDBJ whole genome shotgun (WGS) entry which is preliminary data.</text>
</comment>
<dbReference type="Pfam" id="PF03547">
    <property type="entry name" value="Mem_trans"/>
    <property type="match status" value="2"/>
</dbReference>
<dbReference type="Proteomes" id="UP000030856">
    <property type="component" value="Unassembled WGS sequence"/>
</dbReference>
<dbReference type="PATRIC" id="fig|2340.3.peg.2383"/>
<feature type="transmembrane region" description="Helical" evidence="8">
    <location>
        <begin position="235"/>
        <end position="254"/>
    </location>
</feature>
<feature type="transmembrane region" description="Helical" evidence="8">
    <location>
        <begin position="70"/>
        <end position="95"/>
    </location>
</feature>
<keyword evidence="4" id="KW-1003">Cell membrane</keyword>
<keyword evidence="5 8" id="KW-0812">Transmembrane</keyword>
<evidence type="ECO:0000313" key="11">
    <source>
        <dbReference type="Proteomes" id="UP000030856"/>
    </source>
</evidence>
<reference evidence="9 11" key="1">
    <citation type="journal article" date="2014" name="BMC Genomics">
        <title>The genome of the intracellular bacterium of the coastal bivalve, Solemya velum: a blueprint for thriving in and out of symbiosis.</title>
        <authorList>
            <person name="Dmytrenko O."/>
            <person name="Russell S.L."/>
            <person name="Loo W.T."/>
            <person name="Fontanez K.M."/>
            <person name="Liao L."/>
            <person name="Roeselers G."/>
            <person name="Sharma R."/>
            <person name="Stewart F.J."/>
            <person name="Newton I.L."/>
            <person name="Woyke T."/>
            <person name="Wu D."/>
            <person name="Lang J.M."/>
            <person name="Eisen J.A."/>
            <person name="Cavanaugh C.M."/>
        </authorList>
    </citation>
    <scope>NUCLEOTIDE SEQUENCE [LARGE SCALE GENOMIC DNA]</scope>
    <source>
        <strain evidence="9 11">WH</strain>
    </source>
</reference>